<comment type="catalytic activity">
    <reaction evidence="1">
        <text>RNA(n) + a ribonucleoside 5'-triphosphate = RNA(n+1) + diphosphate</text>
        <dbReference type="Rhea" id="RHEA:21248"/>
        <dbReference type="Rhea" id="RHEA-COMP:14527"/>
        <dbReference type="Rhea" id="RHEA-COMP:17342"/>
        <dbReference type="ChEBI" id="CHEBI:33019"/>
        <dbReference type="ChEBI" id="CHEBI:61557"/>
        <dbReference type="ChEBI" id="CHEBI:140395"/>
        <dbReference type="EC" id="2.7.7.48"/>
    </reaction>
</comment>
<dbReference type="EMBL" id="GL377729">
    <property type="protein sequence ID" value="EFJ05336.1"/>
    <property type="molecule type" value="Genomic_DNA"/>
</dbReference>
<dbReference type="eggNOG" id="KOG0988">
    <property type="taxonomic scope" value="Eukaryota"/>
</dbReference>
<proteinExistence type="inferred from homology"/>
<dbReference type="AlphaFoldDB" id="D8TDH3"/>
<dbReference type="HOGENOM" id="CLU_296722_0_0_1"/>
<dbReference type="PANTHER" id="PTHR23079">
    <property type="entry name" value="RNA-DEPENDENT RNA POLYMERASE"/>
    <property type="match status" value="1"/>
</dbReference>
<keyword evidence="1" id="KW-0808">Transferase</keyword>
<dbReference type="OMA" id="EKCPTIM"/>
<keyword evidence="1" id="KW-0696">RNA-directed RNA polymerase</keyword>
<evidence type="ECO:0000259" key="2">
    <source>
        <dbReference type="Pfam" id="PF05183"/>
    </source>
</evidence>
<dbReference type="GO" id="GO:0003723">
    <property type="term" value="F:RNA binding"/>
    <property type="evidence" value="ECO:0007669"/>
    <property type="project" value="UniProtKB-KW"/>
</dbReference>
<evidence type="ECO:0000313" key="4">
    <source>
        <dbReference type="Proteomes" id="UP000001514"/>
    </source>
</evidence>
<dbReference type="InterPro" id="IPR057596">
    <property type="entry name" value="RDRP_core"/>
</dbReference>
<comment type="function">
    <text evidence="1">Probably involved in the RNA silencing pathway and required for the generation of small interfering RNAs (siRNAs).</text>
</comment>
<dbReference type="Gramene" id="EFJ05336">
    <property type="protein sequence ID" value="EFJ05336"/>
    <property type="gene ID" value="SELMODRAFT_431698"/>
</dbReference>
<dbReference type="EC" id="2.7.7.48" evidence="1"/>
<sequence length="884" mass="101105">MMGDAREEEPVARKRLFHGWSQDDVEEFLEQDDAVMSQLPVSPEDRALGELDFYKRYLIQCLAKGRLGVEELRQMKDVKCEAFESYLCSLVNARQRLPLNNSASGVPKSLMYTCDVDEHGRISYQRPYYEDGRTPLQRAFGDDKVLQVRFNCQGVTSPEMYRDIIERGFNVGLRHFEYFVHKEEKKRKNMSKVKQTRQQRSFFVCTKSIAASDLVDPHFLKFRSMDACRKYIMHIHTVPCLQLYNKRFSRTSSFLGSRLQLALSKTWTANHDPGGEIAVGCNGKPLIHTDGTGFISEDLAKQEYPALLQVRLFYHGIAVKGTLLTLKTLQHKTIVYRDSMLKVKADPKLANCPSFNSLEICTTSHKPPVASLSRYVIALLLEGGVPESFFIQVVQEAIAKAMTPLQDIAAAHRLCSRFSFGDMPRRMILAGIPLTDHFLRNSLMTMIRTQLKRYAKANVPLEGSYYLMGSADPTNTLARNQVAILLENGPLHRHKVLVYKHPGMHPGDVHVFEATWNQELESSLGNSKYVIIFPTKGPRSVVHEIANSDLDGDLYWICTNEQVSNLYKPQLPWQEKRTNGTTAVPSCLGMSPEVIMSRLVAMFLRAIFKPNFAISRAATNWLIHMDKYLSTSFDNVREREFRQNCLLELADLYYLALDADKTGEMVTIEDRLLCDKIKPHFLVEENSNNPNRRKIQQQDNVYRSTSIFGKIYNVVTEVIENEAKEFTGPLMFYEEFVYGNYLSYKDLWRQHFNNYRLEMSLALDEKSAEKTDEIAAQYCQMLYTGSTNLDGAKKSIYQIYQESCAIYSVVHDHVQFCLDRARAGSENEKECRPSFTFAWKVAGEPLCHLFCERRKESGGTFSVARDVLDTIAGAPGALARLRRF</sequence>
<name>D8TDH3_SELML</name>
<keyword evidence="4" id="KW-1185">Reference proteome</keyword>
<evidence type="ECO:0000256" key="1">
    <source>
        <dbReference type="RuleBase" id="RU363098"/>
    </source>
</evidence>
<organism evidence="4">
    <name type="scientific">Selaginella moellendorffii</name>
    <name type="common">Spikemoss</name>
    <dbReference type="NCBI Taxonomy" id="88036"/>
    <lineage>
        <taxon>Eukaryota</taxon>
        <taxon>Viridiplantae</taxon>
        <taxon>Streptophyta</taxon>
        <taxon>Embryophyta</taxon>
        <taxon>Tracheophyta</taxon>
        <taxon>Lycopodiopsida</taxon>
        <taxon>Selaginellales</taxon>
        <taxon>Selaginellaceae</taxon>
        <taxon>Selaginella</taxon>
    </lineage>
</organism>
<dbReference type="PANTHER" id="PTHR23079:SF55">
    <property type="entry name" value="RNA-DIRECTED RNA POLYMERASE"/>
    <property type="match status" value="1"/>
</dbReference>
<dbReference type="InParanoid" id="D8TDH3"/>
<reference evidence="3 4" key="1">
    <citation type="journal article" date="2011" name="Science">
        <title>The Selaginella genome identifies genetic changes associated with the evolution of vascular plants.</title>
        <authorList>
            <person name="Banks J.A."/>
            <person name="Nishiyama T."/>
            <person name="Hasebe M."/>
            <person name="Bowman J.L."/>
            <person name="Gribskov M."/>
            <person name="dePamphilis C."/>
            <person name="Albert V.A."/>
            <person name="Aono N."/>
            <person name="Aoyama T."/>
            <person name="Ambrose B.A."/>
            <person name="Ashton N.W."/>
            <person name="Axtell M.J."/>
            <person name="Barker E."/>
            <person name="Barker M.S."/>
            <person name="Bennetzen J.L."/>
            <person name="Bonawitz N.D."/>
            <person name="Chapple C."/>
            <person name="Cheng C."/>
            <person name="Correa L.G."/>
            <person name="Dacre M."/>
            <person name="DeBarry J."/>
            <person name="Dreyer I."/>
            <person name="Elias M."/>
            <person name="Engstrom E.M."/>
            <person name="Estelle M."/>
            <person name="Feng L."/>
            <person name="Finet C."/>
            <person name="Floyd S.K."/>
            <person name="Frommer W.B."/>
            <person name="Fujita T."/>
            <person name="Gramzow L."/>
            <person name="Gutensohn M."/>
            <person name="Harholt J."/>
            <person name="Hattori M."/>
            <person name="Heyl A."/>
            <person name="Hirai T."/>
            <person name="Hiwatashi Y."/>
            <person name="Ishikawa M."/>
            <person name="Iwata M."/>
            <person name="Karol K.G."/>
            <person name="Koehler B."/>
            <person name="Kolukisaoglu U."/>
            <person name="Kubo M."/>
            <person name="Kurata T."/>
            <person name="Lalonde S."/>
            <person name="Li K."/>
            <person name="Li Y."/>
            <person name="Litt A."/>
            <person name="Lyons E."/>
            <person name="Manning G."/>
            <person name="Maruyama T."/>
            <person name="Michael T.P."/>
            <person name="Mikami K."/>
            <person name="Miyazaki S."/>
            <person name="Morinaga S."/>
            <person name="Murata T."/>
            <person name="Mueller-Roeber B."/>
            <person name="Nelson D.R."/>
            <person name="Obara M."/>
            <person name="Oguri Y."/>
            <person name="Olmstead R.G."/>
            <person name="Onodera N."/>
            <person name="Petersen B.L."/>
            <person name="Pils B."/>
            <person name="Prigge M."/>
            <person name="Rensing S.A."/>
            <person name="Riano-Pachon D.M."/>
            <person name="Roberts A.W."/>
            <person name="Sato Y."/>
            <person name="Scheller H.V."/>
            <person name="Schulz B."/>
            <person name="Schulz C."/>
            <person name="Shakirov E.V."/>
            <person name="Shibagaki N."/>
            <person name="Shinohara N."/>
            <person name="Shippen D.E."/>
            <person name="Soerensen I."/>
            <person name="Sotooka R."/>
            <person name="Sugimoto N."/>
            <person name="Sugita M."/>
            <person name="Sumikawa N."/>
            <person name="Tanurdzic M."/>
            <person name="Theissen G."/>
            <person name="Ulvskov P."/>
            <person name="Wakazuki S."/>
            <person name="Weng J.K."/>
            <person name="Willats W.W."/>
            <person name="Wipf D."/>
            <person name="Wolf P.G."/>
            <person name="Yang L."/>
            <person name="Zimmer A.D."/>
            <person name="Zhu Q."/>
            <person name="Mitros T."/>
            <person name="Hellsten U."/>
            <person name="Loque D."/>
            <person name="Otillar R."/>
            <person name="Salamov A."/>
            <person name="Schmutz J."/>
            <person name="Shapiro H."/>
            <person name="Lindquist E."/>
            <person name="Lucas S."/>
            <person name="Rokhsar D."/>
            <person name="Grigoriev I.V."/>
        </authorList>
    </citation>
    <scope>NUCLEOTIDE SEQUENCE [LARGE SCALE GENOMIC DNA]</scope>
</reference>
<evidence type="ECO:0000313" key="3">
    <source>
        <dbReference type="EMBL" id="EFJ05336.1"/>
    </source>
</evidence>
<dbReference type="Proteomes" id="UP000001514">
    <property type="component" value="Unassembled WGS sequence"/>
</dbReference>
<dbReference type="GO" id="GO:0030422">
    <property type="term" value="P:siRNA processing"/>
    <property type="evidence" value="ECO:0000318"/>
    <property type="project" value="GO_Central"/>
</dbReference>
<comment type="similarity">
    <text evidence="1">Belongs to the RdRP family.</text>
</comment>
<dbReference type="GO" id="GO:0031380">
    <property type="term" value="C:nuclear RNA-directed RNA polymerase complex"/>
    <property type="evidence" value="ECO:0000318"/>
    <property type="project" value="GO_Central"/>
</dbReference>
<dbReference type="Pfam" id="PF05183">
    <property type="entry name" value="RdRP"/>
    <property type="match status" value="1"/>
</dbReference>
<dbReference type="GO" id="GO:0003968">
    <property type="term" value="F:RNA-directed RNA polymerase activity"/>
    <property type="evidence" value="ECO:0000318"/>
    <property type="project" value="GO_Central"/>
</dbReference>
<keyword evidence="1" id="KW-0943">RNA-mediated gene silencing</keyword>
<gene>
    <name evidence="3" type="ORF">SELMODRAFT_431698</name>
</gene>
<keyword evidence="1" id="KW-0694">RNA-binding</keyword>
<accession>D8TDH3</accession>
<dbReference type="InterPro" id="IPR007855">
    <property type="entry name" value="RDRP"/>
</dbReference>
<dbReference type="FunCoup" id="D8TDH3">
    <property type="interactions" value="4"/>
</dbReference>
<keyword evidence="1" id="KW-0548">Nucleotidyltransferase</keyword>
<feature type="domain" description="RDRP core" evidence="2">
    <location>
        <begin position="121"/>
        <end position="713"/>
    </location>
</feature>
<dbReference type="KEGG" id="smo:SELMODRAFT_431698"/>
<dbReference type="STRING" id="88036.D8TDH3"/>
<protein>
    <recommendedName>
        <fullName evidence="1">RNA-dependent RNA polymerase</fullName>
        <ecNumber evidence="1">2.7.7.48</ecNumber>
    </recommendedName>
</protein>